<accession>A0A5C6QAE0</accession>
<keyword evidence="2" id="KW-0808">Transferase</keyword>
<dbReference type="OrthoDB" id="8557083at2"/>
<comment type="caution">
    <text evidence="2">The sequence shown here is derived from an EMBL/GenBank/DDBJ whole genome shotgun (WGS) entry which is preliminary data.</text>
</comment>
<reference evidence="2 4" key="1">
    <citation type="submission" date="2019-07" db="EMBL/GenBank/DDBJ databases">
        <title>Genomes of sea-ice associated Colwellia species.</title>
        <authorList>
            <person name="Bowman J.P."/>
        </authorList>
    </citation>
    <scope>NUCLEOTIDE SEQUENCE [LARGE SCALE GENOMIC DNA]</scope>
    <source>
        <strain evidence="1 3">ACAM 607</strain>
        <strain evidence="2 4">IC036</strain>
    </source>
</reference>
<sequence>MEIKKIMNMHSKVIKYLSYFSSNIFANKPKKNIFVFSHKRGRTTLLSHILASHTQICGYRELHCKYENKLDLLKSKVALYEDKKAYKESDYILDKILHNEWAFDEKLFDIKNNFYLFILRNPEATMLSMIKRHVQNNSIDTVGMQSIYYINRLKELRIYWTSLKGPKLAIDSDEMLYDTDNTLAKISKFLKLTSPLMPEYNTFKQTGVAGAGDMSDNISSGKLNQEKVIMKEEDIALLKHVDMVEINKEFGLTYQLLFPNNF</sequence>
<keyword evidence="3" id="KW-1185">Reference proteome</keyword>
<evidence type="ECO:0000313" key="4">
    <source>
        <dbReference type="Proteomes" id="UP000321917"/>
    </source>
</evidence>
<gene>
    <name evidence="1" type="ORF">ESZ26_14895</name>
    <name evidence="2" type="ORF">ESZ27_12160</name>
</gene>
<dbReference type="Gene3D" id="3.40.50.300">
    <property type="entry name" value="P-loop containing nucleotide triphosphate hydrolases"/>
    <property type="match status" value="1"/>
</dbReference>
<dbReference type="EMBL" id="VOLR01000022">
    <property type="protein sequence ID" value="TWX56761.1"/>
    <property type="molecule type" value="Genomic_DNA"/>
</dbReference>
<dbReference type="AlphaFoldDB" id="A0A5C6QAE0"/>
<dbReference type="GO" id="GO:0016740">
    <property type="term" value="F:transferase activity"/>
    <property type="evidence" value="ECO:0007669"/>
    <property type="project" value="UniProtKB-KW"/>
</dbReference>
<organism evidence="2 4">
    <name type="scientific">Colwellia hornerae</name>
    <dbReference type="NCBI Taxonomy" id="89402"/>
    <lineage>
        <taxon>Bacteria</taxon>
        <taxon>Pseudomonadati</taxon>
        <taxon>Pseudomonadota</taxon>
        <taxon>Gammaproteobacteria</taxon>
        <taxon>Alteromonadales</taxon>
        <taxon>Colwelliaceae</taxon>
        <taxon>Colwellia</taxon>
    </lineage>
</organism>
<dbReference type="InterPro" id="IPR027417">
    <property type="entry name" value="P-loop_NTPase"/>
</dbReference>
<dbReference type="Proteomes" id="UP000321525">
    <property type="component" value="Unassembled WGS sequence"/>
</dbReference>
<name>A0A5C6QAE0_9GAMM</name>
<evidence type="ECO:0000313" key="1">
    <source>
        <dbReference type="EMBL" id="TWX56761.1"/>
    </source>
</evidence>
<dbReference type="SUPFAM" id="SSF52540">
    <property type="entry name" value="P-loop containing nucleoside triphosphate hydrolases"/>
    <property type="match status" value="1"/>
</dbReference>
<proteinExistence type="predicted"/>
<dbReference type="RefSeq" id="WP_146800256.1">
    <property type="nucleotide sequence ID" value="NZ_VOLP01000021.1"/>
</dbReference>
<dbReference type="EMBL" id="VOLQ01000022">
    <property type="protein sequence ID" value="TWX65731.1"/>
    <property type="molecule type" value="Genomic_DNA"/>
</dbReference>
<protein>
    <submittedName>
        <fullName evidence="2">Sulfotransferase</fullName>
    </submittedName>
</protein>
<evidence type="ECO:0000313" key="3">
    <source>
        <dbReference type="Proteomes" id="UP000321525"/>
    </source>
</evidence>
<evidence type="ECO:0000313" key="2">
    <source>
        <dbReference type="EMBL" id="TWX65731.1"/>
    </source>
</evidence>
<dbReference type="Proteomes" id="UP000321917">
    <property type="component" value="Unassembled WGS sequence"/>
</dbReference>